<dbReference type="InterPro" id="IPR021109">
    <property type="entry name" value="Peptidase_aspartic_dom_sf"/>
</dbReference>
<dbReference type="EMBL" id="CAJGYO010000005">
    <property type="protein sequence ID" value="CAD6228692.1"/>
    <property type="molecule type" value="Genomic_DNA"/>
</dbReference>
<accession>A0A811NPE5</accession>
<feature type="region of interest" description="Disordered" evidence="1">
    <location>
        <begin position="55"/>
        <end position="85"/>
    </location>
</feature>
<evidence type="ECO:0000313" key="2">
    <source>
        <dbReference type="EMBL" id="CAD6228692.1"/>
    </source>
</evidence>
<proteinExistence type="predicted"/>
<evidence type="ECO:0000313" key="3">
    <source>
        <dbReference type="Proteomes" id="UP000604825"/>
    </source>
</evidence>
<organism evidence="2 3">
    <name type="scientific">Miscanthus lutarioriparius</name>
    <dbReference type="NCBI Taxonomy" id="422564"/>
    <lineage>
        <taxon>Eukaryota</taxon>
        <taxon>Viridiplantae</taxon>
        <taxon>Streptophyta</taxon>
        <taxon>Embryophyta</taxon>
        <taxon>Tracheophyta</taxon>
        <taxon>Spermatophyta</taxon>
        <taxon>Magnoliopsida</taxon>
        <taxon>Liliopsida</taxon>
        <taxon>Poales</taxon>
        <taxon>Poaceae</taxon>
        <taxon>PACMAD clade</taxon>
        <taxon>Panicoideae</taxon>
        <taxon>Andropogonodae</taxon>
        <taxon>Andropogoneae</taxon>
        <taxon>Saccharinae</taxon>
        <taxon>Miscanthus</taxon>
    </lineage>
</organism>
<dbReference type="Proteomes" id="UP000604825">
    <property type="component" value="Unassembled WGS sequence"/>
</dbReference>
<dbReference type="OrthoDB" id="694469at2759"/>
<dbReference type="Gene3D" id="2.40.70.10">
    <property type="entry name" value="Acid Proteases"/>
    <property type="match status" value="1"/>
</dbReference>
<protein>
    <submittedName>
        <fullName evidence="2">Uncharacterized protein</fullName>
    </submittedName>
</protein>
<dbReference type="AlphaFoldDB" id="A0A811NPE5"/>
<dbReference type="CDD" id="cd00303">
    <property type="entry name" value="retropepsin_like"/>
    <property type="match status" value="1"/>
</dbReference>
<comment type="caution">
    <text evidence="2">The sequence shown here is derived from an EMBL/GenBank/DDBJ whole genome shotgun (WGS) entry which is preliminary data.</text>
</comment>
<keyword evidence="3" id="KW-1185">Reference proteome</keyword>
<sequence>MATTEEKLDALGAQMKSMLLFMETLNCWRPKVDHFSTELTKEIKALTSRVEALEANNAPPLAPKREEEGRAMGHGATTPPQRNDGGTLILTHPLANGAPPAEDTKPKWENKLATLRAQRSAQGLCMKCGEKWGRNHKCPDKVALHILEEFMELISDESPPDQNTSDSSDEDEAVFALSQSAAIGVPGKKTIKLHGIVKDQELLILIDSGSTCTFISDKTATALNCVLMPAPPIQVTVANGDKLQSTH</sequence>
<name>A0A811NPE5_9POAL</name>
<reference evidence="2" key="1">
    <citation type="submission" date="2020-10" db="EMBL/GenBank/DDBJ databases">
        <authorList>
            <person name="Han B."/>
            <person name="Lu T."/>
            <person name="Zhao Q."/>
            <person name="Huang X."/>
            <person name="Zhao Y."/>
        </authorList>
    </citation>
    <scope>NUCLEOTIDE SEQUENCE</scope>
</reference>
<gene>
    <name evidence="2" type="ORF">NCGR_LOCUS19389</name>
</gene>
<evidence type="ECO:0000256" key="1">
    <source>
        <dbReference type="SAM" id="MobiDB-lite"/>
    </source>
</evidence>